<keyword evidence="4" id="KW-1185">Reference proteome</keyword>
<evidence type="ECO:0000256" key="1">
    <source>
        <dbReference type="PROSITE-ProRule" id="PRU00117"/>
    </source>
</evidence>
<dbReference type="GO" id="GO:0005634">
    <property type="term" value="C:nucleus"/>
    <property type="evidence" value="ECO:0007669"/>
    <property type="project" value="TreeGrafter"/>
</dbReference>
<dbReference type="GO" id="GO:0006307">
    <property type="term" value="P:DNA alkylation repair"/>
    <property type="evidence" value="ECO:0007669"/>
    <property type="project" value="InterPro"/>
</dbReference>
<dbReference type="InterPro" id="IPR004088">
    <property type="entry name" value="KH_dom_type_1"/>
</dbReference>
<keyword evidence="1" id="KW-0694">RNA-binding</keyword>
<evidence type="ECO:0000313" key="5">
    <source>
        <dbReference type="RefSeq" id="XP_003746121.1"/>
    </source>
</evidence>
<accession>A0AAJ6QWG9</accession>
<reference evidence="5" key="1">
    <citation type="submission" date="2025-08" db="UniProtKB">
        <authorList>
            <consortium name="RefSeq"/>
        </authorList>
    </citation>
    <scope>IDENTIFICATION</scope>
</reference>
<dbReference type="RefSeq" id="XP_003746121.1">
    <property type="nucleotide sequence ID" value="XM_003746073.1"/>
</dbReference>
<dbReference type="AlphaFoldDB" id="A0AAJ6QWG9"/>
<evidence type="ECO:0000256" key="2">
    <source>
        <dbReference type="SAM" id="MobiDB-lite"/>
    </source>
</evidence>
<dbReference type="Proteomes" id="UP000694867">
    <property type="component" value="Unplaced"/>
</dbReference>
<dbReference type="GO" id="GO:0003723">
    <property type="term" value="F:RNA binding"/>
    <property type="evidence" value="ECO:0007669"/>
    <property type="project" value="UniProtKB-UniRule"/>
</dbReference>
<dbReference type="KEGG" id="goe:100901885"/>
<dbReference type="GeneID" id="100901885"/>
<dbReference type="Gene3D" id="3.90.1140.10">
    <property type="entry name" value="Cyclic phosphodiesterase"/>
    <property type="match status" value="1"/>
</dbReference>
<feature type="compositionally biased region" description="Polar residues" evidence="2">
    <location>
        <begin position="317"/>
        <end position="328"/>
    </location>
</feature>
<sequence>MASCGADPLRYDLKWVDGVCYRVHPKVVVEARRKDQVSGKSRRSGETDDAFDDYDEEESCGSRRDAQGGGQEAFSESIHVPDRYLARICGSQHSRRKEWENLTHTKIEIPKKGESGDVVVSGNDENDVQLCVEKIQNLVLSLRSKDSFTHFISIPLTYPEVQRSLADFKHLVLQSSSSFAGPGIMDRMFIKERKLHLTVCCLCLFDKNEEAQAIEILQTCDELIKGSLGNEPFNIEVRGLEIMNDEPSEVNVLYAKVFEQDRSDAGRLQILCDSIVERFRQSGFLRNKLASSREKLKLHMTLINSKFSEDPTAVDDPSQSLNQRSVGSKQERKSSPFDATNILKNFGDFRFGMVQLDRVELNVVSISEPGTGYYRKLKHLRLPTTAAPQ</sequence>
<dbReference type="Gene3D" id="3.30.1370.10">
    <property type="entry name" value="K Homology domain, type 1"/>
    <property type="match status" value="1"/>
</dbReference>
<dbReference type="SMART" id="SM00322">
    <property type="entry name" value="KH"/>
    <property type="match status" value="1"/>
</dbReference>
<dbReference type="PROSITE" id="PS50084">
    <property type="entry name" value="KH_TYPE_1"/>
    <property type="match status" value="1"/>
</dbReference>
<evidence type="ECO:0000259" key="3">
    <source>
        <dbReference type="SMART" id="SM00322"/>
    </source>
</evidence>
<dbReference type="GO" id="GO:0006355">
    <property type="term" value="P:regulation of DNA-templated transcription"/>
    <property type="evidence" value="ECO:0007669"/>
    <property type="project" value="TreeGrafter"/>
</dbReference>
<feature type="region of interest" description="Disordered" evidence="2">
    <location>
        <begin position="309"/>
        <end position="334"/>
    </location>
</feature>
<dbReference type="Pfam" id="PF00013">
    <property type="entry name" value="KH_1"/>
    <property type="match status" value="1"/>
</dbReference>
<feature type="domain" description="K Homology" evidence="3">
    <location>
        <begin position="72"/>
        <end position="140"/>
    </location>
</feature>
<dbReference type="InterPro" id="IPR036612">
    <property type="entry name" value="KH_dom_type_1_sf"/>
</dbReference>
<proteinExistence type="predicted"/>
<dbReference type="PIRSF" id="PIRSF027019">
    <property type="entry name" value="Euk_LigT"/>
    <property type="match status" value="1"/>
</dbReference>
<protein>
    <submittedName>
        <fullName evidence="5">Activating signal cointegrator 1 complex subunit 1</fullName>
    </submittedName>
</protein>
<dbReference type="Pfam" id="PF10469">
    <property type="entry name" value="AKAP7_NLS"/>
    <property type="match status" value="1"/>
</dbReference>
<dbReference type="PANTHER" id="PTHR13360">
    <property type="entry name" value="ACTIVATING SIGNAL COINTEGRATOR 1 COMPLEX SUBUNIT 1"/>
    <property type="match status" value="1"/>
</dbReference>
<dbReference type="SUPFAM" id="SSF54791">
    <property type="entry name" value="Eukaryotic type KH-domain (KH-domain type I)"/>
    <property type="match status" value="1"/>
</dbReference>
<evidence type="ECO:0000313" key="4">
    <source>
        <dbReference type="Proteomes" id="UP000694867"/>
    </source>
</evidence>
<feature type="region of interest" description="Disordered" evidence="2">
    <location>
        <begin position="33"/>
        <end position="74"/>
    </location>
</feature>
<dbReference type="InterPro" id="IPR004087">
    <property type="entry name" value="KH_dom"/>
</dbReference>
<feature type="compositionally biased region" description="Acidic residues" evidence="2">
    <location>
        <begin position="47"/>
        <end position="59"/>
    </location>
</feature>
<gene>
    <name evidence="5" type="primary">LOC100901885</name>
</gene>
<name>A0AAJ6QWG9_9ACAR</name>
<organism evidence="4 5">
    <name type="scientific">Galendromus occidentalis</name>
    <name type="common">western predatory mite</name>
    <dbReference type="NCBI Taxonomy" id="34638"/>
    <lineage>
        <taxon>Eukaryota</taxon>
        <taxon>Metazoa</taxon>
        <taxon>Ecdysozoa</taxon>
        <taxon>Arthropoda</taxon>
        <taxon>Chelicerata</taxon>
        <taxon>Arachnida</taxon>
        <taxon>Acari</taxon>
        <taxon>Parasitiformes</taxon>
        <taxon>Mesostigmata</taxon>
        <taxon>Gamasina</taxon>
        <taxon>Phytoseioidea</taxon>
        <taxon>Phytoseiidae</taxon>
        <taxon>Typhlodrominae</taxon>
        <taxon>Galendromus</taxon>
    </lineage>
</organism>
<dbReference type="InterPro" id="IPR009210">
    <property type="entry name" value="ASCC1"/>
</dbReference>
<dbReference type="InterPro" id="IPR019510">
    <property type="entry name" value="AKAP7-like_phosphoesterase"/>
</dbReference>
<dbReference type="PANTHER" id="PTHR13360:SF1">
    <property type="entry name" value="ACTIVATING SIGNAL COINTEGRATOR 1 COMPLEX SUBUNIT 1"/>
    <property type="match status" value="1"/>
</dbReference>